<dbReference type="KEGG" id="sat:SYN_00700"/>
<dbReference type="STRING" id="56780.SYN_00700"/>
<dbReference type="RefSeq" id="WP_011418016.1">
    <property type="nucleotide sequence ID" value="NC_007759.1"/>
</dbReference>
<dbReference type="eggNOG" id="ENOG503455H">
    <property type="taxonomic scope" value="Bacteria"/>
</dbReference>
<gene>
    <name evidence="1" type="ORF">SYN_00700</name>
</gene>
<protein>
    <submittedName>
        <fullName evidence="1">Hypothetical cytosolic protein</fullName>
    </submittedName>
</protein>
<keyword evidence="2" id="KW-1185">Reference proteome</keyword>
<dbReference type="AlphaFoldDB" id="Q2LV86"/>
<dbReference type="OrthoDB" id="9858543at2"/>
<organism evidence="1 2">
    <name type="scientific">Syntrophus aciditrophicus (strain SB)</name>
    <dbReference type="NCBI Taxonomy" id="56780"/>
    <lineage>
        <taxon>Bacteria</taxon>
        <taxon>Pseudomonadati</taxon>
        <taxon>Thermodesulfobacteriota</taxon>
        <taxon>Syntrophia</taxon>
        <taxon>Syntrophales</taxon>
        <taxon>Syntrophaceae</taxon>
        <taxon>Syntrophus</taxon>
    </lineage>
</organism>
<dbReference type="EMBL" id="CP000252">
    <property type="protein sequence ID" value="ABC77995.1"/>
    <property type="molecule type" value="Genomic_DNA"/>
</dbReference>
<accession>Q2LV86</accession>
<dbReference type="InParanoid" id="Q2LV86"/>
<evidence type="ECO:0000313" key="2">
    <source>
        <dbReference type="Proteomes" id="UP000001933"/>
    </source>
</evidence>
<sequence length="181" mass="21240">MNYYNKEQIKKTVEKGILDYFLEAYEEITGQLLEVHSVSERPDFICIRKDGSEVGIELVQVRRGHPNDIFFNKYIEKQDYMNNEYALELIQLKVIEKEKKRNELDWKLPLAAILLIELADIPLSYIKSYITPNTIPDMYLSGFGEIWLIDSTGTEAYDNVELFCVQPAEWSGYYPREIKKP</sequence>
<reference evidence="1 2" key="1">
    <citation type="journal article" date="2007" name="Proc. Natl. Acad. Sci. U.S.A.">
        <title>The genome of Syntrophus aciditrophicus: life at the thermodynamic limit of microbial growth.</title>
        <authorList>
            <person name="McInerney M.J."/>
            <person name="Rohlin L."/>
            <person name="Mouttaki H."/>
            <person name="Kim U."/>
            <person name="Krupp R.S."/>
            <person name="Rios-Hernandez L."/>
            <person name="Sieber J."/>
            <person name="Struchtemeyer C.G."/>
            <person name="Bhattacharyya A."/>
            <person name="Campbell J.W."/>
            <person name="Gunsalus R.P."/>
        </authorList>
    </citation>
    <scope>NUCLEOTIDE SEQUENCE [LARGE SCALE GENOMIC DNA]</scope>
    <source>
        <strain evidence="1 2">SB</strain>
    </source>
</reference>
<evidence type="ECO:0000313" key="1">
    <source>
        <dbReference type="EMBL" id="ABC77995.1"/>
    </source>
</evidence>
<dbReference type="HOGENOM" id="CLU_1488315_0_0_7"/>
<dbReference type="Proteomes" id="UP000001933">
    <property type="component" value="Chromosome"/>
</dbReference>
<proteinExistence type="predicted"/>
<name>Q2LV86_SYNAS</name>